<keyword evidence="3" id="KW-0720">Serine protease</keyword>
<dbReference type="PANTHER" id="PTHR42881">
    <property type="entry name" value="PROLYL ENDOPEPTIDASE"/>
    <property type="match status" value="1"/>
</dbReference>
<dbReference type="InterPro" id="IPR029058">
    <property type="entry name" value="AB_hydrolase_fold"/>
</dbReference>
<comment type="similarity">
    <text evidence="2 3">Belongs to the peptidase S9A family.</text>
</comment>
<dbReference type="InterPro" id="IPR001375">
    <property type="entry name" value="Peptidase_S9_cat"/>
</dbReference>
<dbReference type="AlphaFoldDB" id="A0A2G5EB35"/>
<dbReference type="Pfam" id="PF00326">
    <property type="entry name" value="Peptidase_S9"/>
    <property type="match status" value="1"/>
</dbReference>
<protein>
    <recommendedName>
        <fullName evidence="3">Prolyl endopeptidase</fullName>
        <ecNumber evidence="3">3.4.21.-</ecNumber>
    </recommendedName>
</protein>
<feature type="domain" description="Peptidase S9 prolyl oligopeptidase catalytic" evidence="4">
    <location>
        <begin position="2"/>
        <end position="64"/>
    </location>
</feature>
<dbReference type="PRINTS" id="PR00862">
    <property type="entry name" value="PROLIGOPTASE"/>
</dbReference>
<evidence type="ECO:0000256" key="1">
    <source>
        <dbReference type="ARBA" id="ARBA00001070"/>
    </source>
</evidence>
<organism evidence="5 6">
    <name type="scientific">Aquilegia coerulea</name>
    <name type="common">Rocky mountain columbine</name>
    <dbReference type="NCBI Taxonomy" id="218851"/>
    <lineage>
        <taxon>Eukaryota</taxon>
        <taxon>Viridiplantae</taxon>
        <taxon>Streptophyta</taxon>
        <taxon>Embryophyta</taxon>
        <taxon>Tracheophyta</taxon>
        <taxon>Spermatophyta</taxon>
        <taxon>Magnoliopsida</taxon>
        <taxon>Ranunculales</taxon>
        <taxon>Ranunculaceae</taxon>
        <taxon>Thalictroideae</taxon>
        <taxon>Aquilegia</taxon>
    </lineage>
</organism>
<dbReference type="InParanoid" id="A0A2G5EB35"/>
<gene>
    <name evidence="5" type="ORF">AQUCO_01000678v1</name>
</gene>
<dbReference type="InterPro" id="IPR051167">
    <property type="entry name" value="Prolyl_oligopep/macrocyclase"/>
</dbReference>
<name>A0A2G5EB35_AQUCA</name>
<dbReference type="Proteomes" id="UP000230069">
    <property type="component" value="Unassembled WGS sequence"/>
</dbReference>
<evidence type="ECO:0000313" key="5">
    <source>
        <dbReference type="EMBL" id="PIA52974.1"/>
    </source>
</evidence>
<evidence type="ECO:0000259" key="4">
    <source>
        <dbReference type="Pfam" id="PF00326"/>
    </source>
</evidence>
<dbReference type="PANTHER" id="PTHR42881:SF2">
    <property type="entry name" value="PROLYL ENDOPEPTIDASE"/>
    <property type="match status" value="1"/>
</dbReference>
<keyword evidence="6" id="KW-1185">Reference proteome</keyword>
<dbReference type="InterPro" id="IPR002470">
    <property type="entry name" value="Peptidase_S9A"/>
</dbReference>
<proteinExistence type="inferred from homology"/>
<comment type="catalytic activity">
    <reaction evidence="1">
        <text>Hydrolysis of Pro-|-Xaa &gt;&gt; Ala-|-Xaa in oligopeptides.</text>
        <dbReference type="EC" id="3.4.21.26"/>
    </reaction>
</comment>
<dbReference type="EMBL" id="KZ305027">
    <property type="protein sequence ID" value="PIA52974.1"/>
    <property type="molecule type" value="Genomic_DNA"/>
</dbReference>
<keyword evidence="3" id="KW-0645">Protease</keyword>
<evidence type="ECO:0000256" key="2">
    <source>
        <dbReference type="ARBA" id="ARBA00005228"/>
    </source>
</evidence>
<dbReference type="EC" id="3.4.21.-" evidence="3"/>
<accession>A0A2G5EB35</accession>
<keyword evidence="3" id="KW-0378">Hydrolase</keyword>
<dbReference type="OrthoDB" id="496288at2759"/>
<dbReference type="GO" id="GO:0006508">
    <property type="term" value="P:proteolysis"/>
    <property type="evidence" value="ECO:0007669"/>
    <property type="project" value="UniProtKB-KW"/>
</dbReference>
<dbReference type="Gene3D" id="3.40.50.1820">
    <property type="entry name" value="alpha/beta hydrolase"/>
    <property type="match status" value="1"/>
</dbReference>
<sequence length="85" mass="9102">MNGSSKSSDNLILVGRSRKKQNYFNDFSSADEFLVSSGYTQPKKLCIERGSNGGILIAACVNQDAKGGATNGTLVLYENLTEGNH</sequence>
<dbReference type="GO" id="GO:0004252">
    <property type="term" value="F:serine-type endopeptidase activity"/>
    <property type="evidence" value="ECO:0007669"/>
    <property type="project" value="UniProtKB-UniRule"/>
</dbReference>
<evidence type="ECO:0000256" key="3">
    <source>
        <dbReference type="RuleBase" id="RU368024"/>
    </source>
</evidence>
<dbReference type="GO" id="GO:0005829">
    <property type="term" value="C:cytosol"/>
    <property type="evidence" value="ECO:0007669"/>
    <property type="project" value="TreeGrafter"/>
</dbReference>
<dbReference type="GO" id="GO:0070012">
    <property type="term" value="F:oligopeptidase activity"/>
    <property type="evidence" value="ECO:0007669"/>
    <property type="project" value="TreeGrafter"/>
</dbReference>
<reference evidence="5 6" key="1">
    <citation type="submission" date="2017-09" db="EMBL/GenBank/DDBJ databases">
        <title>WGS assembly of Aquilegia coerulea Goldsmith.</title>
        <authorList>
            <person name="Hodges S."/>
            <person name="Kramer E."/>
            <person name="Nordborg M."/>
            <person name="Tomkins J."/>
            <person name="Borevitz J."/>
            <person name="Derieg N."/>
            <person name="Yan J."/>
            <person name="Mihaltcheva S."/>
            <person name="Hayes R.D."/>
            <person name="Rokhsar D."/>
        </authorList>
    </citation>
    <scope>NUCLEOTIDE SEQUENCE [LARGE SCALE GENOMIC DNA]</scope>
    <source>
        <strain evidence="6">cv. Goldsmith</strain>
    </source>
</reference>
<evidence type="ECO:0000313" key="6">
    <source>
        <dbReference type="Proteomes" id="UP000230069"/>
    </source>
</evidence>